<name>A0ABR1S4M3_9PEZI</name>
<feature type="transmembrane region" description="Helical" evidence="7">
    <location>
        <begin position="145"/>
        <end position="168"/>
    </location>
</feature>
<feature type="region of interest" description="Disordered" evidence="6">
    <location>
        <begin position="177"/>
        <end position="225"/>
    </location>
</feature>
<evidence type="ECO:0000313" key="8">
    <source>
        <dbReference type="EMBL" id="KAK8024319.1"/>
    </source>
</evidence>
<evidence type="ECO:0000256" key="6">
    <source>
        <dbReference type="SAM" id="MobiDB-lite"/>
    </source>
</evidence>
<dbReference type="Proteomes" id="UP001444661">
    <property type="component" value="Unassembled WGS sequence"/>
</dbReference>
<dbReference type="SUPFAM" id="SSF103473">
    <property type="entry name" value="MFS general substrate transporter"/>
    <property type="match status" value="1"/>
</dbReference>
<feature type="transmembrane region" description="Helical" evidence="7">
    <location>
        <begin position="354"/>
        <end position="375"/>
    </location>
</feature>
<dbReference type="PANTHER" id="PTHR23506">
    <property type="entry name" value="GH10249P"/>
    <property type="match status" value="1"/>
</dbReference>
<organism evidence="8 9">
    <name type="scientific">Apiospora rasikravindrae</name>
    <dbReference type="NCBI Taxonomy" id="990691"/>
    <lineage>
        <taxon>Eukaryota</taxon>
        <taxon>Fungi</taxon>
        <taxon>Dikarya</taxon>
        <taxon>Ascomycota</taxon>
        <taxon>Pezizomycotina</taxon>
        <taxon>Sordariomycetes</taxon>
        <taxon>Xylariomycetidae</taxon>
        <taxon>Amphisphaeriales</taxon>
        <taxon>Apiosporaceae</taxon>
        <taxon>Apiospora</taxon>
    </lineage>
</organism>
<dbReference type="PANTHER" id="PTHR23506:SF23">
    <property type="entry name" value="GH10249P"/>
    <property type="match status" value="1"/>
</dbReference>
<feature type="transmembrane region" description="Helical" evidence="7">
    <location>
        <begin position="329"/>
        <end position="347"/>
    </location>
</feature>
<accession>A0ABR1S4M3</accession>
<dbReference type="InterPro" id="IPR036259">
    <property type="entry name" value="MFS_trans_sf"/>
</dbReference>
<dbReference type="Gene3D" id="1.20.1250.20">
    <property type="entry name" value="MFS general substrate transporter like domains"/>
    <property type="match status" value="1"/>
</dbReference>
<feature type="transmembrane region" description="Helical" evidence="7">
    <location>
        <begin position="420"/>
        <end position="444"/>
    </location>
</feature>
<dbReference type="Pfam" id="PF07690">
    <property type="entry name" value="MFS_1"/>
    <property type="match status" value="1"/>
</dbReference>
<evidence type="ECO:0000313" key="9">
    <source>
        <dbReference type="Proteomes" id="UP001444661"/>
    </source>
</evidence>
<gene>
    <name evidence="8" type="ORF">PG993_012385</name>
</gene>
<proteinExistence type="predicted"/>
<dbReference type="InterPro" id="IPR050930">
    <property type="entry name" value="MFS_Vesicular_Transporter"/>
</dbReference>
<keyword evidence="5 7" id="KW-0472">Membrane</keyword>
<feature type="transmembrane region" description="Helical" evidence="7">
    <location>
        <begin position="299"/>
        <end position="317"/>
    </location>
</feature>
<keyword evidence="4 7" id="KW-1133">Transmembrane helix</keyword>
<evidence type="ECO:0000256" key="7">
    <source>
        <dbReference type="SAM" id="Phobius"/>
    </source>
</evidence>
<comment type="caution">
    <text evidence="8">The sequence shown here is derived from an EMBL/GenBank/DDBJ whole genome shotgun (WGS) entry which is preliminary data.</text>
</comment>
<dbReference type="InterPro" id="IPR011701">
    <property type="entry name" value="MFS"/>
</dbReference>
<feature type="compositionally biased region" description="Polar residues" evidence="6">
    <location>
        <begin position="197"/>
        <end position="210"/>
    </location>
</feature>
<evidence type="ECO:0000256" key="5">
    <source>
        <dbReference type="ARBA" id="ARBA00023136"/>
    </source>
</evidence>
<sequence>MIKSSRGLIAISVAFALFTDGAVYTLIVPFLPKLLVEQFALSKAEGVAAYLTDRYTHKSRLFMLGNAILLASTLLFFLGPTPSYILVARALQGASGALLYISGLAFLIAHIDPEGLGIYMSYMTLATTMGELVGPLLGGSLYEHIGHWAVFGLTEGIIVVDMTLRLVVREPNTSRVQGSDTSKYGAITNEEPRWPQDKTNSSIPAQSETGTAVAPESIGSGKITPEGSAFVEFGEDGTRCEATLKDIRWNTVISFGFTTVTSVVRCALEAREPWTYSLASSKQTIPLYVLRHFSWNSTLGGAAIFALLSPAVLGLWAGRYAAQHSPRRLSVYAFVAAGCLLGALGLLTKPGFWVKVLFVLDIWSVGVCIAVSTTAHMTALSTFSQKGDELLARLASADSAHKDDDGGGGGQRTIDWGLTWLTSGVLLAGNSTAWALGMFLGPLAADMMAVGSDAEWLRLCWFLAGLCWLAALGIGLAWQMNTELFPQNTPEYVR</sequence>
<keyword evidence="9" id="KW-1185">Reference proteome</keyword>
<reference evidence="8 9" key="1">
    <citation type="submission" date="2023-01" db="EMBL/GenBank/DDBJ databases">
        <title>Analysis of 21 Apiospora genomes using comparative genomics revels a genus with tremendous synthesis potential of carbohydrate active enzymes and secondary metabolites.</title>
        <authorList>
            <person name="Sorensen T."/>
        </authorList>
    </citation>
    <scope>NUCLEOTIDE SEQUENCE [LARGE SCALE GENOMIC DNA]</scope>
    <source>
        <strain evidence="8 9">CBS 33761</strain>
    </source>
</reference>
<dbReference type="EMBL" id="JAQQWK010000011">
    <property type="protein sequence ID" value="KAK8024319.1"/>
    <property type="molecule type" value="Genomic_DNA"/>
</dbReference>
<evidence type="ECO:0000256" key="3">
    <source>
        <dbReference type="ARBA" id="ARBA00022692"/>
    </source>
</evidence>
<keyword evidence="3 7" id="KW-0812">Transmembrane</keyword>
<feature type="transmembrane region" description="Helical" evidence="7">
    <location>
        <begin position="90"/>
        <end position="111"/>
    </location>
</feature>
<protein>
    <submittedName>
        <fullName evidence="8">MFS amine transporter</fullName>
    </submittedName>
</protein>
<comment type="subcellular location">
    <subcellularLocation>
        <location evidence="1">Membrane</location>
        <topology evidence="1">Multi-pass membrane protein</topology>
    </subcellularLocation>
</comment>
<feature type="transmembrane region" description="Helical" evidence="7">
    <location>
        <begin position="456"/>
        <end position="478"/>
    </location>
</feature>
<evidence type="ECO:0000256" key="4">
    <source>
        <dbReference type="ARBA" id="ARBA00022989"/>
    </source>
</evidence>
<keyword evidence="2" id="KW-0813">Transport</keyword>
<feature type="transmembrane region" description="Helical" evidence="7">
    <location>
        <begin position="61"/>
        <end position="78"/>
    </location>
</feature>
<evidence type="ECO:0000256" key="2">
    <source>
        <dbReference type="ARBA" id="ARBA00022448"/>
    </source>
</evidence>
<evidence type="ECO:0000256" key="1">
    <source>
        <dbReference type="ARBA" id="ARBA00004141"/>
    </source>
</evidence>